<proteinExistence type="predicted"/>
<dbReference type="PANTHER" id="PTHR33133">
    <property type="entry name" value="OS08G0107100 PROTEIN-RELATED"/>
    <property type="match status" value="1"/>
</dbReference>
<organism evidence="2 3">
    <name type="scientific">Ziziphus jujuba var. spinosa</name>
    <dbReference type="NCBI Taxonomy" id="714518"/>
    <lineage>
        <taxon>Eukaryota</taxon>
        <taxon>Viridiplantae</taxon>
        <taxon>Streptophyta</taxon>
        <taxon>Embryophyta</taxon>
        <taxon>Tracheophyta</taxon>
        <taxon>Spermatophyta</taxon>
        <taxon>Magnoliopsida</taxon>
        <taxon>eudicotyledons</taxon>
        <taxon>Gunneridae</taxon>
        <taxon>Pentapetalae</taxon>
        <taxon>rosids</taxon>
        <taxon>fabids</taxon>
        <taxon>Rosales</taxon>
        <taxon>Rhamnaceae</taxon>
        <taxon>Paliureae</taxon>
        <taxon>Ziziphus</taxon>
    </lineage>
</organism>
<comment type="caution">
    <text evidence="2">The sequence shown here is derived from an EMBL/GenBank/DDBJ whole genome shotgun (WGS) entry which is preliminary data.</text>
</comment>
<sequence length="312" mass="34619">MPQGLDVSSHTHHTCSPFPTLNILVDSLLIFLRNKRLFFSIFALTTFPLSLLLFSLSFSSHHLKSHVYHLESVARLASTHFEARHVWKESRSDAVSLLRIRALFFLPCYALSLLAAVAAVTSTFSACNGKRPSLHAAVSAFKMTWKRPLVTTICVYAILLAYVHVPLMLAAIFGRSPASRFLILLVGSGVEIYLMAVMSMGLVVSITEERYGSDAILVGSGLMAGRRVCGWVLSGLFVLMSGIIARKVEDAMDGQDSWSVRKIAMEMWNKVGLMGLYGTVVLWSFVVTTVFYCDCRKRHVNRSESDTEMVSV</sequence>
<feature type="transmembrane region" description="Helical" evidence="1">
    <location>
        <begin position="148"/>
        <end position="169"/>
    </location>
</feature>
<name>A0A978VZW3_ZIZJJ</name>
<evidence type="ECO:0000313" key="2">
    <source>
        <dbReference type="EMBL" id="KAH7545247.1"/>
    </source>
</evidence>
<dbReference type="OrthoDB" id="1293150at2759"/>
<evidence type="ECO:0000313" key="3">
    <source>
        <dbReference type="Proteomes" id="UP000813462"/>
    </source>
</evidence>
<dbReference type="Proteomes" id="UP000813462">
    <property type="component" value="Unassembled WGS sequence"/>
</dbReference>
<keyword evidence="1" id="KW-0812">Transmembrane</keyword>
<reference evidence="2" key="1">
    <citation type="journal article" date="2021" name="Front. Plant Sci.">
        <title>Chromosome-Scale Genome Assembly for Chinese Sour Jujube and Insights Into Its Genome Evolution and Domestication Signature.</title>
        <authorList>
            <person name="Shen L.-Y."/>
            <person name="Luo H."/>
            <person name="Wang X.-L."/>
            <person name="Wang X.-M."/>
            <person name="Qiu X.-J."/>
            <person name="Liu H."/>
            <person name="Zhou S.-S."/>
            <person name="Jia K.-H."/>
            <person name="Nie S."/>
            <person name="Bao Y.-T."/>
            <person name="Zhang R.-G."/>
            <person name="Yun Q.-Z."/>
            <person name="Chai Y.-H."/>
            <person name="Lu J.-Y."/>
            <person name="Li Y."/>
            <person name="Zhao S.-W."/>
            <person name="Mao J.-F."/>
            <person name="Jia S.-G."/>
            <person name="Mao Y.-M."/>
        </authorList>
    </citation>
    <scope>NUCLEOTIDE SEQUENCE</scope>
    <source>
        <strain evidence="2">AT0</strain>
        <tissue evidence="2">Leaf</tissue>
    </source>
</reference>
<dbReference type="AlphaFoldDB" id="A0A978VZW3"/>
<keyword evidence="1" id="KW-0472">Membrane</keyword>
<gene>
    <name evidence="2" type="ORF">FEM48_Zijuj01G0073500</name>
</gene>
<dbReference type="EMBL" id="JAEACU010000001">
    <property type="protein sequence ID" value="KAH7545247.1"/>
    <property type="molecule type" value="Genomic_DNA"/>
</dbReference>
<evidence type="ECO:0000256" key="1">
    <source>
        <dbReference type="SAM" id="Phobius"/>
    </source>
</evidence>
<feature type="transmembrane region" description="Helical" evidence="1">
    <location>
        <begin position="102"/>
        <end position="127"/>
    </location>
</feature>
<dbReference type="PANTHER" id="PTHR33133:SF21">
    <property type="entry name" value="TRANSMEMBRANE PROTEIN"/>
    <property type="match status" value="1"/>
</dbReference>
<accession>A0A978VZW3</accession>
<feature type="transmembrane region" description="Helical" evidence="1">
    <location>
        <begin position="228"/>
        <end position="245"/>
    </location>
</feature>
<evidence type="ECO:0008006" key="4">
    <source>
        <dbReference type="Google" id="ProtNLM"/>
    </source>
</evidence>
<protein>
    <recommendedName>
        <fullName evidence="4">Transmembrane protein</fullName>
    </recommendedName>
</protein>
<feature type="transmembrane region" description="Helical" evidence="1">
    <location>
        <begin position="37"/>
        <end position="58"/>
    </location>
</feature>
<keyword evidence="1" id="KW-1133">Transmembrane helix</keyword>
<feature type="transmembrane region" description="Helical" evidence="1">
    <location>
        <begin position="274"/>
        <end position="293"/>
    </location>
</feature>
<feature type="transmembrane region" description="Helical" evidence="1">
    <location>
        <begin position="181"/>
        <end position="207"/>
    </location>
</feature>